<feature type="region of interest" description="Disordered" evidence="1">
    <location>
        <begin position="97"/>
        <end position="140"/>
    </location>
</feature>
<name>A0ABQ7NVW2_BRACM</name>
<evidence type="ECO:0000313" key="2">
    <source>
        <dbReference type="EMBL" id="KAG5414992.1"/>
    </source>
</evidence>
<dbReference type="EMBL" id="JADBGQ010000001">
    <property type="protein sequence ID" value="KAG5414992.1"/>
    <property type="molecule type" value="Genomic_DNA"/>
</dbReference>
<evidence type="ECO:0000256" key="1">
    <source>
        <dbReference type="SAM" id="MobiDB-lite"/>
    </source>
</evidence>
<organism evidence="2 3">
    <name type="scientific">Brassica rapa subsp. trilocularis</name>
    <dbReference type="NCBI Taxonomy" id="1813537"/>
    <lineage>
        <taxon>Eukaryota</taxon>
        <taxon>Viridiplantae</taxon>
        <taxon>Streptophyta</taxon>
        <taxon>Embryophyta</taxon>
        <taxon>Tracheophyta</taxon>
        <taxon>Spermatophyta</taxon>
        <taxon>Magnoliopsida</taxon>
        <taxon>eudicotyledons</taxon>
        <taxon>Gunneridae</taxon>
        <taxon>Pentapetalae</taxon>
        <taxon>rosids</taxon>
        <taxon>malvids</taxon>
        <taxon>Brassicales</taxon>
        <taxon>Brassicaceae</taxon>
        <taxon>Brassiceae</taxon>
        <taxon>Brassica</taxon>
    </lineage>
</organism>
<gene>
    <name evidence="2" type="primary">A01p027730.1_BraROA</name>
    <name evidence="2" type="ORF">IGI04_002559</name>
</gene>
<evidence type="ECO:0000313" key="3">
    <source>
        <dbReference type="Proteomes" id="UP000823674"/>
    </source>
</evidence>
<proteinExistence type="predicted"/>
<sequence>ITIVRVKIGHDGINSLALKSHSNRSRTKYRLSQDNGHVSDWPWTSSSMIIGPRTSQARSIRGDQACTWLGRYVMTSSQARSLRSDRARVPLSRYVATEFESSSRPSTRTAQRPSTRTAQRPSTRTARSLRSDRAHPRHSRYVATEFGTKLGQYVVTEHMHISIVTKRSSFPKTSI</sequence>
<accession>A0ABQ7NVW2</accession>
<protein>
    <submittedName>
        <fullName evidence="2">Uncharacterized protein</fullName>
    </submittedName>
</protein>
<feature type="non-terminal residue" evidence="2">
    <location>
        <position position="1"/>
    </location>
</feature>
<dbReference type="Proteomes" id="UP000823674">
    <property type="component" value="Chromosome A01"/>
</dbReference>
<feature type="compositionally biased region" description="Polar residues" evidence="1">
    <location>
        <begin position="99"/>
        <end position="128"/>
    </location>
</feature>
<keyword evidence="3" id="KW-1185">Reference proteome</keyword>
<reference evidence="2 3" key="1">
    <citation type="submission" date="2021-03" db="EMBL/GenBank/DDBJ databases">
        <authorList>
            <person name="King G.J."/>
            <person name="Bancroft I."/>
            <person name="Baten A."/>
            <person name="Bloomfield J."/>
            <person name="Borpatragohain P."/>
            <person name="He Z."/>
            <person name="Irish N."/>
            <person name="Irwin J."/>
            <person name="Liu K."/>
            <person name="Mauleon R.P."/>
            <person name="Moore J."/>
            <person name="Morris R."/>
            <person name="Ostergaard L."/>
            <person name="Wang B."/>
            <person name="Wells R."/>
        </authorList>
    </citation>
    <scope>NUCLEOTIDE SEQUENCE [LARGE SCALE GENOMIC DNA]</scope>
    <source>
        <strain evidence="2">R-o-18</strain>
        <tissue evidence="2">Leaf</tissue>
    </source>
</reference>
<comment type="caution">
    <text evidence="2">The sequence shown here is derived from an EMBL/GenBank/DDBJ whole genome shotgun (WGS) entry which is preliminary data.</text>
</comment>